<organism evidence="6 7">
    <name type="scientific">Parnassius mnemosyne</name>
    <name type="common">clouded apollo</name>
    <dbReference type="NCBI Taxonomy" id="213953"/>
    <lineage>
        <taxon>Eukaryota</taxon>
        <taxon>Metazoa</taxon>
        <taxon>Ecdysozoa</taxon>
        <taxon>Arthropoda</taxon>
        <taxon>Hexapoda</taxon>
        <taxon>Insecta</taxon>
        <taxon>Pterygota</taxon>
        <taxon>Neoptera</taxon>
        <taxon>Endopterygota</taxon>
        <taxon>Lepidoptera</taxon>
        <taxon>Glossata</taxon>
        <taxon>Ditrysia</taxon>
        <taxon>Papilionoidea</taxon>
        <taxon>Papilionidae</taxon>
        <taxon>Parnassiinae</taxon>
        <taxon>Parnassini</taxon>
        <taxon>Parnassius</taxon>
        <taxon>Driopa</taxon>
    </lineage>
</organism>
<evidence type="ECO:0000259" key="5">
    <source>
        <dbReference type="Pfam" id="PF04500"/>
    </source>
</evidence>
<keyword evidence="4" id="KW-0732">Signal</keyword>
<evidence type="ECO:0000256" key="3">
    <source>
        <dbReference type="ARBA" id="ARBA00022833"/>
    </source>
</evidence>
<evidence type="ECO:0000256" key="1">
    <source>
        <dbReference type="ARBA" id="ARBA00022723"/>
    </source>
</evidence>
<protein>
    <recommendedName>
        <fullName evidence="5">FLYWCH-type domain-containing protein</fullName>
    </recommendedName>
</protein>
<keyword evidence="7" id="KW-1185">Reference proteome</keyword>
<feature type="chain" id="PRO_5043863975" description="FLYWCH-type domain-containing protein" evidence="4">
    <location>
        <begin position="16"/>
        <end position="151"/>
    </location>
</feature>
<dbReference type="Gene3D" id="2.20.25.240">
    <property type="match status" value="2"/>
</dbReference>
<dbReference type="AlphaFoldDB" id="A0AAV1K9H4"/>
<name>A0AAV1K9H4_9NEOP</name>
<dbReference type="InterPro" id="IPR007588">
    <property type="entry name" value="Znf_FLYWCH"/>
</dbReference>
<evidence type="ECO:0000313" key="6">
    <source>
        <dbReference type="EMBL" id="CAK1579164.1"/>
    </source>
</evidence>
<evidence type="ECO:0000313" key="7">
    <source>
        <dbReference type="Proteomes" id="UP001314205"/>
    </source>
</evidence>
<dbReference type="Proteomes" id="UP001314205">
    <property type="component" value="Unassembled WGS sequence"/>
</dbReference>
<feature type="domain" description="FLYWCH-type" evidence="5">
    <location>
        <begin position="10"/>
        <end position="68"/>
    </location>
</feature>
<keyword evidence="3" id="KW-0862">Zinc</keyword>
<evidence type="ECO:0000256" key="4">
    <source>
        <dbReference type="SAM" id="SignalP"/>
    </source>
</evidence>
<proteinExistence type="predicted"/>
<reference evidence="6 7" key="1">
    <citation type="submission" date="2023-11" db="EMBL/GenBank/DDBJ databases">
        <authorList>
            <person name="Hedman E."/>
            <person name="Englund M."/>
            <person name="Stromberg M."/>
            <person name="Nyberg Akerstrom W."/>
            <person name="Nylinder S."/>
            <person name="Jareborg N."/>
            <person name="Kallberg Y."/>
            <person name="Kronander E."/>
        </authorList>
    </citation>
    <scope>NUCLEOTIDE SEQUENCE [LARGE SCALE GENOMIC DNA]</scope>
</reference>
<sequence length="151" mass="17660">MLLLMILVQFVQNRAGKLLALVEGHTFYRDKQNTNTHVWRCTKGGWCKARFTLTNDLRLVRGTFNHVHQQTKYIVLRWVKKRTGKPLAIIDRFTYYCAVKSSATSTWRCTKGGQCKARFIVNNYMEITRSSLLHDHPPPNYVIRNGIYLKI</sequence>
<dbReference type="GO" id="GO:0008270">
    <property type="term" value="F:zinc ion binding"/>
    <property type="evidence" value="ECO:0007669"/>
    <property type="project" value="UniProtKB-KW"/>
</dbReference>
<accession>A0AAV1K9H4</accession>
<dbReference type="EMBL" id="CAVLGL010000002">
    <property type="protein sequence ID" value="CAK1579164.1"/>
    <property type="molecule type" value="Genomic_DNA"/>
</dbReference>
<keyword evidence="2" id="KW-0863">Zinc-finger</keyword>
<dbReference type="Pfam" id="PF04500">
    <property type="entry name" value="FLYWCH"/>
    <property type="match status" value="2"/>
</dbReference>
<comment type="caution">
    <text evidence="6">The sequence shown here is derived from an EMBL/GenBank/DDBJ whole genome shotgun (WGS) entry which is preliminary data.</text>
</comment>
<feature type="signal peptide" evidence="4">
    <location>
        <begin position="1"/>
        <end position="15"/>
    </location>
</feature>
<gene>
    <name evidence="6" type="ORF">PARMNEM_LOCUS1144</name>
</gene>
<feature type="domain" description="FLYWCH-type" evidence="5">
    <location>
        <begin position="79"/>
        <end position="136"/>
    </location>
</feature>
<evidence type="ECO:0000256" key="2">
    <source>
        <dbReference type="ARBA" id="ARBA00022771"/>
    </source>
</evidence>
<keyword evidence="1" id="KW-0479">Metal-binding</keyword>